<evidence type="ECO:0000259" key="6">
    <source>
        <dbReference type="Pfam" id="PF00551"/>
    </source>
</evidence>
<evidence type="ECO:0000313" key="9">
    <source>
        <dbReference type="EMBL" id="STO17401.1"/>
    </source>
</evidence>
<dbReference type="Pfam" id="PF00551">
    <property type="entry name" value="Formyl_trans_N"/>
    <property type="match status" value="1"/>
</dbReference>
<dbReference type="EMBL" id="JABCUV010000001">
    <property type="protein sequence ID" value="NMW92261.1"/>
    <property type="molecule type" value="Genomic_DNA"/>
</dbReference>
<dbReference type="Gene3D" id="3.40.50.12230">
    <property type="match status" value="1"/>
</dbReference>
<dbReference type="InterPro" id="IPR002376">
    <property type="entry name" value="Formyl_transf_N"/>
</dbReference>
<dbReference type="HAMAP" id="MF_00182">
    <property type="entry name" value="Formyl_trans"/>
    <property type="match status" value="1"/>
</dbReference>
<evidence type="ECO:0000313" key="11">
    <source>
        <dbReference type="Proteomes" id="UP000582487"/>
    </source>
</evidence>
<comment type="similarity">
    <text evidence="1 5">Belongs to the Fmt family.</text>
</comment>
<dbReference type="InterPro" id="IPR005794">
    <property type="entry name" value="Fmt"/>
</dbReference>
<dbReference type="InterPro" id="IPR011034">
    <property type="entry name" value="Formyl_transferase-like_C_sf"/>
</dbReference>
<proteinExistence type="inferred from homology"/>
<evidence type="ECO:0000256" key="1">
    <source>
        <dbReference type="ARBA" id="ARBA00010699"/>
    </source>
</evidence>
<sequence>MRIIFAGSPAPALPTLEYLVDSSHEVVGVLSRPDAPRGRGRKLQASAVAQYAQEHHLPLYQPRSLKNDSTIATILRNLSPDLGVVVAYGAILPLEILKIPRYGWINLHFSLLPRWRGAAPVQRAVQAGDTETGVTVFNLEPTLDTGSIYAKLRYNIPPNASAGEVLEDLSELAISPLEISLDKIVAGTPPDPQAQIGISYAPQLSVAEGQIDWTQNSEAISAHIRGFTPNPGAWTILSGLRFKIGVLASGAEFPRQAMELAPGQIFPTRQGVWVGTGSTPVCLGTIAPAGKKHMPAVDWARGARLEFGMNFDLGVAPHEADTTKPVNPQPERR</sequence>
<reference evidence="9 10" key="1">
    <citation type="submission" date="2018-06" db="EMBL/GenBank/DDBJ databases">
        <authorList>
            <consortium name="Pathogen Informatics"/>
            <person name="Doyle S."/>
        </authorList>
    </citation>
    <scope>NUCLEOTIDE SEQUENCE [LARGE SCALE GENOMIC DNA]</scope>
    <source>
        <strain evidence="9 10">NCTC11819</strain>
    </source>
</reference>
<comment type="caution">
    <text evidence="8">The sequence shown here is derived from an EMBL/GenBank/DDBJ whole genome shotgun (WGS) entry which is preliminary data.</text>
</comment>
<dbReference type="InterPro" id="IPR041711">
    <property type="entry name" value="Met-tRNA-FMT_N"/>
</dbReference>
<dbReference type="InterPro" id="IPR005793">
    <property type="entry name" value="Formyl_trans_C"/>
</dbReference>
<dbReference type="Pfam" id="PF02911">
    <property type="entry name" value="Formyl_trans_C"/>
    <property type="match status" value="1"/>
</dbReference>
<evidence type="ECO:0000256" key="4">
    <source>
        <dbReference type="ARBA" id="ARBA00022917"/>
    </source>
</evidence>
<dbReference type="CDD" id="cd08646">
    <property type="entry name" value="FMT_core_Met-tRNA-FMT_N"/>
    <property type="match status" value="1"/>
</dbReference>
<evidence type="ECO:0000313" key="10">
    <source>
        <dbReference type="Proteomes" id="UP000255284"/>
    </source>
</evidence>
<gene>
    <name evidence="5 9" type="primary">fmt</name>
    <name evidence="8" type="ORF">HHJ74_00815</name>
    <name evidence="9" type="ORF">NCTC11819_01991</name>
</gene>
<dbReference type="SUPFAM" id="SSF53328">
    <property type="entry name" value="Formyltransferase"/>
    <property type="match status" value="1"/>
</dbReference>
<dbReference type="SUPFAM" id="SSF50486">
    <property type="entry name" value="FMT C-terminal domain-like"/>
    <property type="match status" value="1"/>
</dbReference>
<dbReference type="OrthoDB" id="9802815at2"/>
<reference evidence="8 11" key="2">
    <citation type="submission" date="2020-04" db="EMBL/GenBank/DDBJ databases">
        <title>Antimicrobial susceptibility and clonality of vaginal-derived multi-drug resistant Mobiluncus isolates in China.</title>
        <authorList>
            <person name="Zhang X."/>
        </authorList>
    </citation>
    <scope>NUCLEOTIDE SEQUENCE [LARGE SCALE GENOMIC DNA]</scope>
    <source>
        <strain evidence="8 11">7</strain>
    </source>
</reference>
<dbReference type="RefSeq" id="WP_004012373.1">
    <property type="nucleotide sequence ID" value="NZ_CAMPNB010000005.1"/>
</dbReference>
<dbReference type="GO" id="GO:0004479">
    <property type="term" value="F:methionyl-tRNA formyltransferase activity"/>
    <property type="evidence" value="ECO:0007669"/>
    <property type="project" value="UniProtKB-UniRule"/>
</dbReference>
<feature type="domain" description="Formyl transferase C-terminal" evidence="7">
    <location>
        <begin position="204"/>
        <end position="303"/>
    </location>
</feature>
<feature type="binding site" evidence="5">
    <location>
        <begin position="110"/>
        <end position="113"/>
    </location>
    <ligand>
        <name>(6S)-5,6,7,8-tetrahydrofolate</name>
        <dbReference type="ChEBI" id="CHEBI:57453"/>
    </ligand>
</feature>
<evidence type="ECO:0000256" key="2">
    <source>
        <dbReference type="ARBA" id="ARBA00012261"/>
    </source>
</evidence>
<name>A0A2J9KR48_9ACTO</name>
<comment type="function">
    <text evidence="5">Attaches a formyl group to the free amino group of methionyl-tRNA(fMet). The formyl group appears to play a dual role in the initiator identity of N-formylmethionyl-tRNA by promoting its recognition by IF2 and preventing the misappropriation of this tRNA by the elongation apparatus.</text>
</comment>
<dbReference type="CDD" id="cd08704">
    <property type="entry name" value="Met_tRNA_FMT_C"/>
    <property type="match status" value="1"/>
</dbReference>
<protein>
    <recommendedName>
        <fullName evidence="2 5">Methionyl-tRNA formyltransferase</fullName>
        <ecNumber evidence="2 5">2.1.2.9</ecNumber>
    </recommendedName>
</protein>
<comment type="catalytic activity">
    <reaction evidence="5">
        <text>L-methionyl-tRNA(fMet) + (6R)-10-formyltetrahydrofolate = N-formyl-L-methionyl-tRNA(fMet) + (6S)-5,6,7,8-tetrahydrofolate + H(+)</text>
        <dbReference type="Rhea" id="RHEA:24380"/>
        <dbReference type="Rhea" id="RHEA-COMP:9952"/>
        <dbReference type="Rhea" id="RHEA-COMP:9953"/>
        <dbReference type="ChEBI" id="CHEBI:15378"/>
        <dbReference type="ChEBI" id="CHEBI:57453"/>
        <dbReference type="ChEBI" id="CHEBI:78530"/>
        <dbReference type="ChEBI" id="CHEBI:78844"/>
        <dbReference type="ChEBI" id="CHEBI:195366"/>
        <dbReference type="EC" id="2.1.2.9"/>
    </reaction>
</comment>
<dbReference type="NCBIfam" id="TIGR00460">
    <property type="entry name" value="fmt"/>
    <property type="match status" value="1"/>
</dbReference>
<dbReference type="Proteomes" id="UP000582487">
    <property type="component" value="Unassembled WGS sequence"/>
</dbReference>
<dbReference type="GeneID" id="61167961"/>
<keyword evidence="3 5" id="KW-0808">Transferase</keyword>
<dbReference type="GO" id="GO:0005829">
    <property type="term" value="C:cytosol"/>
    <property type="evidence" value="ECO:0007669"/>
    <property type="project" value="TreeGrafter"/>
</dbReference>
<keyword evidence="4 5" id="KW-0648">Protein biosynthesis</keyword>
<feature type="domain" description="Formyl transferase N-terminal" evidence="6">
    <location>
        <begin position="2"/>
        <end position="171"/>
    </location>
</feature>
<accession>A0A2J9KR48</accession>
<evidence type="ECO:0000256" key="5">
    <source>
        <dbReference type="HAMAP-Rule" id="MF_00182"/>
    </source>
</evidence>
<dbReference type="EMBL" id="UGGQ01000006">
    <property type="protein sequence ID" value="STO17401.1"/>
    <property type="molecule type" value="Genomic_DNA"/>
</dbReference>
<dbReference type="InterPro" id="IPR036477">
    <property type="entry name" value="Formyl_transf_N_sf"/>
</dbReference>
<dbReference type="InterPro" id="IPR044135">
    <property type="entry name" value="Met-tRNA-FMT_C"/>
</dbReference>
<dbReference type="Proteomes" id="UP000255284">
    <property type="component" value="Unassembled WGS sequence"/>
</dbReference>
<evidence type="ECO:0000313" key="8">
    <source>
        <dbReference type="EMBL" id="NMW92261.1"/>
    </source>
</evidence>
<dbReference type="EC" id="2.1.2.9" evidence="2 5"/>
<evidence type="ECO:0000259" key="7">
    <source>
        <dbReference type="Pfam" id="PF02911"/>
    </source>
</evidence>
<organism evidence="8 11">
    <name type="scientific">Mobiluncus mulieris</name>
    <dbReference type="NCBI Taxonomy" id="2052"/>
    <lineage>
        <taxon>Bacteria</taxon>
        <taxon>Bacillati</taxon>
        <taxon>Actinomycetota</taxon>
        <taxon>Actinomycetes</taxon>
        <taxon>Actinomycetales</taxon>
        <taxon>Actinomycetaceae</taxon>
        <taxon>Mobiluncus</taxon>
    </lineage>
</organism>
<dbReference type="AlphaFoldDB" id="A0A2J9KR48"/>
<dbReference type="PANTHER" id="PTHR11138:SF5">
    <property type="entry name" value="METHIONYL-TRNA FORMYLTRANSFERASE, MITOCHONDRIAL"/>
    <property type="match status" value="1"/>
</dbReference>
<dbReference type="PANTHER" id="PTHR11138">
    <property type="entry name" value="METHIONYL-TRNA FORMYLTRANSFERASE"/>
    <property type="match status" value="1"/>
</dbReference>
<evidence type="ECO:0000256" key="3">
    <source>
        <dbReference type="ARBA" id="ARBA00022679"/>
    </source>
</evidence>